<dbReference type="KEGG" id="ccha:ELD05_00290"/>
<reference evidence="7 8" key="1">
    <citation type="submission" date="2018-12" db="EMBL/GenBank/DDBJ databases">
        <title>Genome sequence from the cellulolytic species, Caldicellulosiruptor changbaiensis.</title>
        <authorList>
            <person name="Blumer-Schuette S.E."/>
            <person name="Mendoza C."/>
        </authorList>
    </citation>
    <scope>NUCLEOTIDE SEQUENCE [LARGE SCALE GENOMIC DNA]</scope>
    <source>
        <strain evidence="7 8">CBS-Z</strain>
    </source>
</reference>
<evidence type="ECO:0000256" key="1">
    <source>
        <dbReference type="ARBA" id="ARBA00003640"/>
    </source>
</evidence>
<organism evidence="7 8">
    <name type="scientific">Caldicellulosiruptor changbaiensis</name>
    <dbReference type="NCBI Taxonomy" id="1222016"/>
    <lineage>
        <taxon>Bacteria</taxon>
        <taxon>Bacillati</taxon>
        <taxon>Bacillota</taxon>
        <taxon>Bacillota incertae sedis</taxon>
        <taxon>Caldicellulosiruptorales</taxon>
        <taxon>Caldicellulosiruptoraceae</taxon>
        <taxon>Caldicellulosiruptor</taxon>
    </lineage>
</organism>
<evidence type="ECO:0000313" key="8">
    <source>
        <dbReference type="Proteomes" id="UP000282930"/>
    </source>
</evidence>
<comment type="function">
    <text evidence="1">This subunit may be involved in monitoring complementarity of crRNA and target RNA.</text>
</comment>
<comment type="similarity">
    <text evidence="2">Belongs to the CRISPR-associated Csm2 family.</text>
</comment>
<protein>
    <recommendedName>
        <fullName evidence="3">CRISPR system Cms protein Csm2</fullName>
    </recommendedName>
    <alternativeName>
        <fullName evidence="6">CRISPR type III A-associated protein Csm2</fullName>
    </alternativeName>
</protein>
<dbReference type="NCBIfam" id="TIGR01870">
    <property type="entry name" value="cas_TM1810_Csm2"/>
    <property type="match status" value="1"/>
</dbReference>
<gene>
    <name evidence="7" type="primary">csm2</name>
    <name evidence="7" type="ORF">ELD05_00290</name>
</gene>
<evidence type="ECO:0000256" key="5">
    <source>
        <dbReference type="ARBA" id="ARBA00023118"/>
    </source>
</evidence>
<proteinExistence type="inferred from homology"/>
<evidence type="ECO:0000313" key="7">
    <source>
        <dbReference type="EMBL" id="AZT89243.1"/>
    </source>
</evidence>
<name>A0A3T0D3P3_9FIRM</name>
<dbReference type="AlphaFoldDB" id="A0A3T0D3P3"/>
<evidence type="ECO:0000256" key="6">
    <source>
        <dbReference type="ARBA" id="ARBA00031723"/>
    </source>
</evidence>
<dbReference type="EMBL" id="CP034791">
    <property type="protein sequence ID" value="AZT89243.1"/>
    <property type="molecule type" value="Genomic_DNA"/>
</dbReference>
<dbReference type="GO" id="GO:0051607">
    <property type="term" value="P:defense response to virus"/>
    <property type="evidence" value="ECO:0007669"/>
    <property type="project" value="UniProtKB-KW"/>
</dbReference>
<keyword evidence="5" id="KW-0051">Antiviral defense</keyword>
<evidence type="ECO:0000256" key="4">
    <source>
        <dbReference type="ARBA" id="ARBA00022884"/>
    </source>
</evidence>
<dbReference type="RefSeq" id="WP_011915693.1">
    <property type="nucleotide sequence ID" value="NZ_CP034791.1"/>
</dbReference>
<dbReference type="Pfam" id="PF03750">
    <property type="entry name" value="Csm2_III-A"/>
    <property type="match status" value="1"/>
</dbReference>
<keyword evidence="8" id="KW-1185">Reference proteome</keyword>
<evidence type="ECO:0000256" key="2">
    <source>
        <dbReference type="ARBA" id="ARBA00006896"/>
    </source>
</evidence>
<dbReference type="InterPro" id="IPR010149">
    <property type="entry name" value="CRISPR-assoc_prot_Csm2_III-A"/>
</dbReference>
<accession>A0A3T0D3P3</accession>
<sequence length="136" mass="15328">MPAQGGNNALALKDDILSKIETAIDPEKDKDGKAFSDVAEKTGQLLKESGVTITQIRKLFTEVKRLSPEDDNYKYKLKLLKAKLAYTAGRFKKMKHFQEIIDKALPVAEKSPEALNRFKDFFEAAVAYHKYFGGDQ</sequence>
<dbReference type="GO" id="GO:0003723">
    <property type="term" value="F:RNA binding"/>
    <property type="evidence" value="ECO:0007669"/>
    <property type="project" value="UniProtKB-KW"/>
</dbReference>
<dbReference type="Proteomes" id="UP000282930">
    <property type="component" value="Chromosome"/>
</dbReference>
<evidence type="ECO:0000256" key="3">
    <source>
        <dbReference type="ARBA" id="ARBA00016118"/>
    </source>
</evidence>
<keyword evidence="4" id="KW-0694">RNA-binding</keyword>